<dbReference type="GO" id="GO:0016757">
    <property type="term" value="F:glycosyltransferase activity"/>
    <property type="evidence" value="ECO:0007669"/>
    <property type="project" value="UniProtKB-KW"/>
</dbReference>
<dbReference type="SUPFAM" id="SSF53756">
    <property type="entry name" value="UDP-Glycosyltransferase/glycogen phosphorylase"/>
    <property type="match status" value="1"/>
</dbReference>
<dbReference type="Pfam" id="PF01075">
    <property type="entry name" value="Glyco_transf_9"/>
    <property type="match status" value="1"/>
</dbReference>
<reference evidence="3 4" key="1">
    <citation type="submission" date="2022-08" db="EMBL/GenBank/DDBJ databases">
        <title>Bacterial and archaeal communities from various locations to study Microbial Dark Matter (Phase II).</title>
        <authorList>
            <person name="Stepanauskas R."/>
        </authorList>
    </citation>
    <scope>NUCLEOTIDE SEQUENCE [LARGE SCALE GENOMIC DNA]</scope>
    <source>
        <strain evidence="3 4">PD1</strain>
    </source>
</reference>
<dbReference type="Gene3D" id="3.40.50.2000">
    <property type="entry name" value="Glycogen Phosphorylase B"/>
    <property type="match status" value="2"/>
</dbReference>
<evidence type="ECO:0000256" key="2">
    <source>
        <dbReference type="ARBA" id="ARBA00022679"/>
    </source>
</evidence>
<dbReference type="RefSeq" id="WP_259096087.1">
    <property type="nucleotide sequence ID" value="NZ_CP130454.1"/>
</dbReference>
<dbReference type="EMBL" id="JANUCP010000003">
    <property type="protein sequence ID" value="MCS3919556.1"/>
    <property type="molecule type" value="Genomic_DNA"/>
</dbReference>
<evidence type="ECO:0000313" key="4">
    <source>
        <dbReference type="Proteomes" id="UP001204798"/>
    </source>
</evidence>
<gene>
    <name evidence="3" type="ORF">M2350_001969</name>
</gene>
<dbReference type="PANTHER" id="PTHR30160:SF1">
    <property type="entry name" value="LIPOPOLYSACCHARIDE 1,2-N-ACETYLGLUCOSAMINETRANSFERASE-RELATED"/>
    <property type="match status" value="1"/>
</dbReference>
<name>A0ABT2EQ32_9BACT</name>
<protein>
    <submittedName>
        <fullName evidence="3">Heptosyltransferase-1</fullName>
        <ecNumber evidence="3">2.4.-.-</ecNumber>
    </submittedName>
</protein>
<comment type="caution">
    <text evidence="3">The sequence shown here is derived from an EMBL/GenBank/DDBJ whole genome shotgun (WGS) entry which is preliminary data.</text>
</comment>
<keyword evidence="2 3" id="KW-0808">Transferase</keyword>
<evidence type="ECO:0000256" key="1">
    <source>
        <dbReference type="ARBA" id="ARBA00022676"/>
    </source>
</evidence>
<proteinExistence type="predicted"/>
<organism evidence="3 4">
    <name type="scientific">Candidatus Fervidibacter sacchari</name>
    <dbReference type="NCBI Taxonomy" id="1448929"/>
    <lineage>
        <taxon>Bacteria</taxon>
        <taxon>Candidatus Fervidibacterota</taxon>
        <taxon>Candidatus Fervidibacter</taxon>
    </lineage>
</organism>
<dbReference type="PANTHER" id="PTHR30160">
    <property type="entry name" value="TETRAACYLDISACCHARIDE 4'-KINASE-RELATED"/>
    <property type="match status" value="1"/>
</dbReference>
<evidence type="ECO:0000313" key="3">
    <source>
        <dbReference type="EMBL" id="MCS3919556.1"/>
    </source>
</evidence>
<dbReference type="InterPro" id="IPR051199">
    <property type="entry name" value="LPS_LOS_Heptosyltrfase"/>
</dbReference>
<keyword evidence="4" id="KW-1185">Reference proteome</keyword>
<dbReference type="EC" id="2.4.-.-" evidence="3"/>
<sequence>MEKKSVEAPPLGAAPRILIVRLSALGDTLMSTPVAQALRESFPNAHIGWVVESRCAAVIEGNPYINRVHKWDKTLRGLISVVREIRGEGYEVSLDVQGLLKSAIIPWLARIPYRVGFIDARENAFRLFTHPLPSPPPAPFVSGRNLQMLEALGISVDPRRHRLHFPLNDLNRQIARKRLASLGLEQKRFIILAPATTRPQKHWLEERWSELAERLWKNLEMPSVLLGGPSDRTLLERIAKRCSIPLPVICDLSLKDAVAFIELASVLVGPDSFPIHAALAVGTPAVALFGPNDPFRFKAEPNITVIEHDLPCRPCRRRPTCGGAFTCMAMITVDEVFGAVERAVSQAKI</sequence>
<dbReference type="CDD" id="cd03789">
    <property type="entry name" value="GT9_LPS_heptosyltransferase"/>
    <property type="match status" value="1"/>
</dbReference>
<dbReference type="Proteomes" id="UP001204798">
    <property type="component" value="Unassembled WGS sequence"/>
</dbReference>
<dbReference type="InterPro" id="IPR002201">
    <property type="entry name" value="Glyco_trans_9"/>
</dbReference>
<keyword evidence="1 3" id="KW-0328">Glycosyltransferase</keyword>
<accession>A0ABT2EQ32</accession>